<keyword evidence="2" id="KW-0328">Glycosyltransferase</keyword>
<evidence type="ECO:0000313" key="6">
    <source>
        <dbReference type="Proteomes" id="UP000593892"/>
    </source>
</evidence>
<dbReference type="EMBL" id="CP063849">
    <property type="protein sequence ID" value="QOY87750.1"/>
    <property type="molecule type" value="Genomic_DNA"/>
</dbReference>
<dbReference type="Pfam" id="PF00535">
    <property type="entry name" value="Glycos_transf_2"/>
    <property type="match status" value="1"/>
</dbReference>
<evidence type="ECO:0000256" key="2">
    <source>
        <dbReference type="ARBA" id="ARBA00022676"/>
    </source>
</evidence>
<dbReference type="GO" id="GO:0016757">
    <property type="term" value="F:glycosyltransferase activity"/>
    <property type="evidence" value="ECO:0007669"/>
    <property type="project" value="UniProtKB-KW"/>
</dbReference>
<name>A0A7S7NQ91_PALFE</name>
<dbReference type="SUPFAM" id="SSF53448">
    <property type="entry name" value="Nucleotide-diphospho-sugar transferases"/>
    <property type="match status" value="1"/>
</dbReference>
<dbReference type="PANTHER" id="PTHR43179:SF12">
    <property type="entry name" value="GALACTOFURANOSYLTRANSFERASE GLFT2"/>
    <property type="match status" value="1"/>
</dbReference>
<evidence type="ECO:0000313" key="5">
    <source>
        <dbReference type="EMBL" id="QOY87750.1"/>
    </source>
</evidence>
<accession>A0A7S7NQ91</accession>
<dbReference type="InterPro" id="IPR029044">
    <property type="entry name" value="Nucleotide-diphossugar_trans"/>
</dbReference>
<comment type="similarity">
    <text evidence="1">Belongs to the glycosyltransferase 2 family.</text>
</comment>
<dbReference type="PANTHER" id="PTHR43179">
    <property type="entry name" value="RHAMNOSYLTRANSFERASE WBBL"/>
    <property type="match status" value="1"/>
</dbReference>
<evidence type="ECO:0000256" key="3">
    <source>
        <dbReference type="ARBA" id="ARBA00022679"/>
    </source>
</evidence>
<keyword evidence="6" id="KW-1185">Reference proteome</keyword>
<dbReference type="RefSeq" id="WP_194449417.1">
    <property type="nucleotide sequence ID" value="NZ_CP063849.1"/>
</dbReference>
<dbReference type="CDD" id="cd04186">
    <property type="entry name" value="GT_2_like_c"/>
    <property type="match status" value="1"/>
</dbReference>
<dbReference type="InterPro" id="IPR001173">
    <property type="entry name" value="Glyco_trans_2-like"/>
</dbReference>
<proteinExistence type="inferred from homology"/>
<evidence type="ECO:0000256" key="1">
    <source>
        <dbReference type="ARBA" id="ARBA00006739"/>
    </source>
</evidence>
<reference evidence="5 6" key="1">
    <citation type="submission" date="2020-10" db="EMBL/GenBank/DDBJ databases">
        <title>Complete genome sequence of Paludibaculum fermentans P105T, a facultatively anaerobic acidobacterium capable of dissimilatory Fe(III) reduction.</title>
        <authorList>
            <person name="Dedysh S.N."/>
            <person name="Beletsky A.V."/>
            <person name="Kulichevskaya I.S."/>
            <person name="Mardanov A.V."/>
            <person name="Ravin N.V."/>
        </authorList>
    </citation>
    <scope>NUCLEOTIDE SEQUENCE [LARGE SCALE GENOMIC DNA]</scope>
    <source>
        <strain evidence="5 6">P105</strain>
    </source>
</reference>
<organism evidence="5 6">
    <name type="scientific">Paludibaculum fermentans</name>
    <dbReference type="NCBI Taxonomy" id="1473598"/>
    <lineage>
        <taxon>Bacteria</taxon>
        <taxon>Pseudomonadati</taxon>
        <taxon>Acidobacteriota</taxon>
        <taxon>Terriglobia</taxon>
        <taxon>Bryobacterales</taxon>
        <taxon>Bryobacteraceae</taxon>
        <taxon>Paludibaculum</taxon>
    </lineage>
</organism>
<dbReference type="KEGG" id="pfer:IRI77_34240"/>
<sequence length="337" mass="36655">MKPGRVTVVVPTLAGDRRLLDCLASLEGQTLPEVTVVVVDNSGCGRIHTTGAARYRFRLIENKANVGFGAAVNQGFWLAPAEYMAVLNDDAVAEPCWLEEMVKALDVSPKAGMAAGRIRLAGTGRLDSAGMLMAGDGSSKQRGHGTADDGFAEAGEALLPSGCAAVYRREMLDEAGLFEEDFFLYCEDTDLGLRGRWAGWHCLYVPTALVDHAYSQSSGAASARKAWFVERNRLRLAVRCLPLSSLLAAPFYAIVRYFWHAAGLFTGQGKAAEFRTAGGSGLQLPWLVLKAHLDLVRHLPTLLRQRARIASTRRISVAEFKQVLKRHSIKVREVAAL</sequence>
<feature type="domain" description="Glycosyltransferase 2-like" evidence="4">
    <location>
        <begin position="7"/>
        <end position="174"/>
    </location>
</feature>
<gene>
    <name evidence="5" type="ORF">IRI77_34240</name>
</gene>
<keyword evidence="3 5" id="KW-0808">Transferase</keyword>
<evidence type="ECO:0000259" key="4">
    <source>
        <dbReference type="Pfam" id="PF00535"/>
    </source>
</evidence>
<dbReference type="AlphaFoldDB" id="A0A7S7NQ91"/>
<protein>
    <submittedName>
        <fullName evidence="5">Glycosyltransferase family 2 protein</fullName>
    </submittedName>
</protein>
<dbReference type="Gene3D" id="3.90.550.10">
    <property type="entry name" value="Spore Coat Polysaccharide Biosynthesis Protein SpsA, Chain A"/>
    <property type="match status" value="1"/>
</dbReference>
<dbReference type="Proteomes" id="UP000593892">
    <property type="component" value="Chromosome"/>
</dbReference>